<evidence type="ECO:0000256" key="2">
    <source>
        <dbReference type="ARBA" id="ARBA00022516"/>
    </source>
</evidence>
<feature type="binding site" evidence="13">
    <location>
        <position position="135"/>
    </location>
    <ligand>
        <name>sn-glycerol 3-phosphate</name>
        <dbReference type="ChEBI" id="CHEBI:57597"/>
    </ligand>
</feature>
<dbReference type="AlphaFoldDB" id="A0A917KDL2"/>
<feature type="domain" description="Glycerol-3-phosphate dehydrogenase NAD-dependent N-terminal" evidence="18">
    <location>
        <begin position="3"/>
        <end position="159"/>
    </location>
</feature>
<dbReference type="InterPro" id="IPR006168">
    <property type="entry name" value="G3P_DH_NAD-dep"/>
</dbReference>
<feature type="binding site" evidence="15">
    <location>
        <begin position="254"/>
        <end position="255"/>
    </location>
    <ligand>
        <name>substrate</name>
    </ligand>
</feature>
<dbReference type="Gene3D" id="3.40.50.720">
    <property type="entry name" value="NAD(P)-binding Rossmann-like Domain"/>
    <property type="match status" value="1"/>
</dbReference>
<evidence type="ECO:0000256" key="16">
    <source>
        <dbReference type="PIRSR" id="PIRSR000114-3"/>
    </source>
</evidence>
<dbReference type="FunFam" id="1.10.1040.10:FF:000001">
    <property type="entry name" value="Glycerol-3-phosphate dehydrogenase [NAD(P)+]"/>
    <property type="match status" value="1"/>
</dbReference>
<dbReference type="InterPro" id="IPR036291">
    <property type="entry name" value="NAD(P)-bd_dom_sf"/>
</dbReference>
<dbReference type="InterPro" id="IPR008927">
    <property type="entry name" value="6-PGluconate_DH-like_C_sf"/>
</dbReference>
<evidence type="ECO:0000256" key="12">
    <source>
        <dbReference type="ARBA" id="ARBA00080511"/>
    </source>
</evidence>
<evidence type="ECO:0000313" key="21">
    <source>
        <dbReference type="Proteomes" id="UP000637695"/>
    </source>
</evidence>
<feature type="binding site" evidence="13">
    <location>
        <position position="254"/>
    </location>
    <ligand>
        <name>NADPH</name>
        <dbReference type="ChEBI" id="CHEBI:57783"/>
    </ligand>
</feature>
<dbReference type="Proteomes" id="UP000637695">
    <property type="component" value="Unassembled WGS sequence"/>
</dbReference>
<comment type="catalytic activity">
    <reaction evidence="9">
        <text>sn-glycerol 3-phosphate + NADP(+) = dihydroxyacetone phosphate + NADPH + H(+)</text>
        <dbReference type="Rhea" id="RHEA:11096"/>
        <dbReference type="ChEBI" id="CHEBI:15378"/>
        <dbReference type="ChEBI" id="CHEBI:57597"/>
        <dbReference type="ChEBI" id="CHEBI:57642"/>
        <dbReference type="ChEBI" id="CHEBI:57783"/>
        <dbReference type="ChEBI" id="CHEBI:58349"/>
        <dbReference type="EC" id="1.1.1.94"/>
    </reaction>
    <physiologicalReaction direction="right-to-left" evidence="9">
        <dbReference type="Rhea" id="RHEA:11098"/>
    </physiologicalReaction>
</comment>
<evidence type="ECO:0000256" key="3">
    <source>
        <dbReference type="ARBA" id="ARBA00022857"/>
    </source>
</evidence>
<comment type="subcellular location">
    <subcellularLocation>
        <location evidence="13">Cytoplasm</location>
    </subcellularLocation>
</comment>
<dbReference type="SUPFAM" id="SSF48179">
    <property type="entry name" value="6-phosphogluconate dehydrogenase C-terminal domain-like"/>
    <property type="match status" value="1"/>
</dbReference>
<dbReference type="PRINTS" id="PR00077">
    <property type="entry name" value="GPDHDRGNASE"/>
</dbReference>
<comment type="function">
    <text evidence="13">Catalyzes the reduction of the glycolytic intermediate dihydroxyacetone phosphate (DHAP) to sn-glycerol 3-phosphate (G3P), the key precursor for phospholipid synthesis.</text>
</comment>
<evidence type="ECO:0000256" key="10">
    <source>
        <dbReference type="ARBA" id="ARBA00066687"/>
    </source>
</evidence>
<dbReference type="PANTHER" id="PTHR11728:SF1">
    <property type="entry name" value="GLYCEROL-3-PHOSPHATE DEHYDROGENASE [NAD(+)] 2, CHLOROPLASTIC"/>
    <property type="match status" value="1"/>
</dbReference>
<dbReference type="NCBIfam" id="NF000940">
    <property type="entry name" value="PRK00094.1-2"/>
    <property type="match status" value="1"/>
</dbReference>
<reference evidence="20" key="2">
    <citation type="submission" date="2020-09" db="EMBL/GenBank/DDBJ databases">
        <authorList>
            <person name="Sun Q."/>
            <person name="Ohkuma M."/>
        </authorList>
    </citation>
    <scope>NUCLEOTIDE SEQUENCE</scope>
    <source>
        <strain evidence="20">JCM 18487</strain>
    </source>
</reference>
<evidence type="ECO:0000256" key="1">
    <source>
        <dbReference type="ARBA" id="ARBA00011009"/>
    </source>
</evidence>
<dbReference type="EMBL" id="BMOY01000032">
    <property type="protein sequence ID" value="GGJ10256.1"/>
    <property type="molecule type" value="Genomic_DNA"/>
</dbReference>
<dbReference type="Gene3D" id="1.10.1040.10">
    <property type="entry name" value="N-(1-d-carboxylethyl)-l-norvaline Dehydrogenase, domain 2"/>
    <property type="match status" value="1"/>
</dbReference>
<dbReference type="FunFam" id="3.40.50.720:FF:000019">
    <property type="entry name" value="Glycerol-3-phosphate dehydrogenase [NAD(P)+]"/>
    <property type="match status" value="1"/>
</dbReference>
<dbReference type="Pfam" id="PF01210">
    <property type="entry name" value="NAD_Gly3P_dh_N"/>
    <property type="match status" value="1"/>
</dbReference>
<dbReference type="RefSeq" id="WP_229776774.1">
    <property type="nucleotide sequence ID" value="NZ_BMOY01000032.1"/>
</dbReference>
<evidence type="ECO:0000259" key="18">
    <source>
        <dbReference type="Pfam" id="PF01210"/>
    </source>
</evidence>
<feature type="binding site" evidence="13">
    <location>
        <position position="31"/>
    </location>
    <ligand>
        <name>NADPH</name>
        <dbReference type="ChEBI" id="CHEBI:57783"/>
    </ligand>
</feature>
<feature type="binding site" evidence="13">
    <location>
        <position position="137"/>
    </location>
    <ligand>
        <name>sn-glycerol 3-phosphate</name>
        <dbReference type="ChEBI" id="CHEBI:57597"/>
    </ligand>
</feature>
<keyword evidence="2 13" id="KW-0444">Lipid biosynthesis</keyword>
<evidence type="ECO:0000256" key="13">
    <source>
        <dbReference type="HAMAP-Rule" id="MF_00394"/>
    </source>
</evidence>
<dbReference type="GO" id="GO:0006650">
    <property type="term" value="P:glycerophospholipid metabolic process"/>
    <property type="evidence" value="ECO:0007669"/>
    <property type="project" value="UniProtKB-UniRule"/>
</dbReference>
<keyword evidence="6 13" id="KW-0443">Lipid metabolism</keyword>
<feature type="binding site" evidence="13">
    <location>
        <position position="48"/>
    </location>
    <ligand>
        <name>NADPH</name>
        <dbReference type="ChEBI" id="CHEBI:57783"/>
    </ligand>
</feature>
<comment type="caution">
    <text evidence="20">The sequence shown here is derived from an EMBL/GenBank/DDBJ whole genome shotgun (WGS) entry which is preliminary data.</text>
</comment>
<dbReference type="PANTHER" id="PTHR11728">
    <property type="entry name" value="GLYCEROL-3-PHOSPHATE DEHYDROGENASE"/>
    <property type="match status" value="1"/>
</dbReference>
<keyword evidence="13" id="KW-0547">Nucleotide-binding</keyword>
<keyword evidence="7 13" id="KW-0594">Phospholipid biosynthesis</keyword>
<keyword evidence="5 13" id="KW-0520">NAD</keyword>
<sequence>MRIAVLGAGSWGTAIATLLSRNGHDVRLWGRQSAAVDDINFRHENHRYLPGVRLPDQLLATTDLAWALAGAQTVFFVVPSTAMREVSRQAARFIPADALLVHAVKGFDVASGQRMSEVLQEETGWDTRRMAVVSGPSHAEEVVRGYPTTVVVASVCQETAETVQDVLMSATFRVYTNPDVVGAELGGSLKNIIAIGVGIADGLGYGDNAKAALMTRGLAEIARLGIKMGASPWTFAGLAGVGDLIVTCTSRHSRNFRAGRLLASGLSLADAMNEVGMAVEGVPATKVAVALAARHEVDMPITQATYDVLFGGKSPQDAVKELMGRPRAHEVEDVAVPLYARWLS</sequence>
<feature type="binding site" evidence="13">
    <location>
        <position position="253"/>
    </location>
    <ligand>
        <name>sn-glycerol 3-phosphate</name>
        <dbReference type="ChEBI" id="CHEBI:57597"/>
    </ligand>
</feature>
<proteinExistence type="inferred from homology"/>
<dbReference type="GO" id="GO:0008654">
    <property type="term" value="P:phospholipid biosynthetic process"/>
    <property type="evidence" value="ECO:0007669"/>
    <property type="project" value="UniProtKB-KW"/>
</dbReference>
<keyword evidence="13" id="KW-0963">Cytoplasm</keyword>
<accession>A0A917KDL2</accession>
<evidence type="ECO:0000256" key="17">
    <source>
        <dbReference type="RuleBase" id="RU000437"/>
    </source>
</evidence>
<evidence type="ECO:0000259" key="19">
    <source>
        <dbReference type="Pfam" id="PF07479"/>
    </source>
</evidence>
<dbReference type="SUPFAM" id="SSF51735">
    <property type="entry name" value="NAD(P)-binding Rossmann-fold domains"/>
    <property type="match status" value="1"/>
</dbReference>
<dbReference type="InterPro" id="IPR013328">
    <property type="entry name" value="6PGD_dom2"/>
</dbReference>
<dbReference type="GO" id="GO:0046168">
    <property type="term" value="P:glycerol-3-phosphate catabolic process"/>
    <property type="evidence" value="ECO:0007669"/>
    <property type="project" value="InterPro"/>
</dbReference>
<dbReference type="PROSITE" id="PS00957">
    <property type="entry name" value="NAD_G3PDH"/>
    <property type="match status" value="1"/>
</dbReference>
<dbReference type="NCBIfam" id="NF000941">
    <property type="entry name" value="PRK00094.1-3"/>
    <property type="match status" value="1"/>
</dbReference>
<name>A0A917KDL2_9BACL</name>
<feature type="domain" description="Glycerol-3-phosphate dehydrogenase NAD-dependent C-terminal" evidence="19">
    <location>
        <begin position="179"/>
        <end position="320"/>
    </location>
</feature>
<feature type="binding site" evidence="16">
    <location>
        <begin position="7"/>
        <end position="12"/>
    </location>
    <ligand>
        <name>NAD(+)</name>
        <dbReference type="ChEBI" id="CHEBI:57540"/>
    </ligand>
</feature>
<feature type="binding site" evidence="13">
    <location>
        <position position="255"/>
    </location>
    <ligand>
        <name>sn-glycerol 3-phosphate</name>
        <dbReference type="ChEBI" id="CHEBI:57597"/>
    </ligand>
</feature>
<dbReference type="GO" id="GO:0051287">
    <property type="term" value="F:NAD binding"/>
    <property type="evidence" value="ECO:0007669"/>
    <property type="project" value="InterPro"/>
</dbReference>
<evidence type="ECO:0000256" key="7">
    <source>
        <dbReference type="ARBA" id="ARBA00023209"/>
    </source>
</evidence>
<feature type="binding site" evidence="13">
    <location>
        <position position="139"/>
    </location>
    <ligand>
        <name>NADPH</name>
        <dbReference type="ChEBI" id="CHEBI:57783"/>
    </ligand>
</feature>
<protein>
    <recommendedName>
        <fullName evidence="11 13">Glycerol-3-phosphate dehydrogenase [NAD(P)+]</fullName>
        <ecNumber evidence="10 13">1.1.1.94</ecNumber>
    </recommendedName>
    <alternativeName>
        <fullName evidence="13">NAD(P)(+)-dependent glycerol-3-phosphate dehydrogenase</fullName>
    </alternativeName>
    <alternativeName>
        <fullName evidence="12 13">NAD(P)H-dependent dihydroxyacetone-phosphate reductase</fullName>
    </alternativeName>
</protein>
<evidence type="ECO:0000256" key="15">
    <source>
        <dbReference type="PIRSR" id="PIRSR000114-2"/>
    </source>
</evidence>
<dbReference type="GO" id="GO:0047952">
    <property type="term" value="F:glycerol-3-phosphate dehydrogenase [NAD(P)+] activity"/>
    <property type="evidence" value="ECO:0007669"/>
    <property type="project" value="UniProtKB-UniRule"/>
</dbReference>
<dbReference type="GO" id="GO:0046167">
    <property type="term" value="P:glycerol-3-phosphate biosynthetic process"/>
    <property type="evidence" value="ECO:0007669"/>
    <property type="project" value="UniProtKB-UniRule"/>
</dbReference>
<evidence type="ECO:0000256" key="14">
    <source>
        <dbReference type="PIRSR" id="PIRSR000114-1"/>
    </source>
</evidence>
<comment type="caution">
    <text evidence="13">Lacks conserved residue(s) required for the propagation of feature annotation.</text>
</comment>
<dbReference type="Pfam" id="PF07479">
    <property type="entry name" value="NAD_Gly3P_dh_C"/>
    <property type="match status" value="1"/>
</dbReference>
<dbReference type="NCBIfam" id="NF000942">
    <property type="entry name" value="PRK00094.1-4"/>
    <property type="match status" value="1"/>
</dbReference>
<evidence type="ECO:0000313" key="20">
    <source>
        <dbReference type="EMBL" id="GGJ10256.1"/>
    </source>
</evidence>
<dbReference type="InterPro" id="IPR011128">
    <property type="entry name" value="G3P_DH_NAD-dep_N"/>
</dbReference>
<comment type="catalytic activity">
    <reaction evidence="13">
        <text>sn-glycerol 3-phosphate + NAD(+) = dihydroxyacetone phosphate + NADH + H(+)</text>
        <dbReference type="Rhea" id="RHEA:11092"/>
        <dbReference type="ChEBI" id="CHEBI:15378"/>
        <dbReference type="ChEBI" id="CHEBI:57540"/>
        <dbReference type="ChEBI" id="CHEBI:57597"/>
        <dbReference type="ChEBI" id="CHEBI:57642"/>
        <dbReference type="ChEBI" id="CHEBI:57945"/>
        <dbReference type="EC" id="1.1.1.94"/>
    </reaction>
</comment>
<evidence type="ECO:0000256" key="6">
    <source>
        <dbReference type="ARBA" id="ARBA00023098"/>
    </source>
</evidence>
<feature type="binding site" evidence="16">
    <location>
        <position position="254"/>
    </location>
    <ligand>
        <name>NAD(+)</name>
        <dbReference type="ChEBI" id="CHEBI:57540"/>
    </ligand>
</feature>
<evidence type="ECO:0000256" key="5">
    <source>
        <dbReference type="ARBA" id="ARBA00023027"/>
    </source>
</evidence>
<dbReference type="EC" id="1.1.1.94" evidence="10 13"/>
<keyword evidence="4 13" id="KW-0560">Oxidoreductase</keyword>
<keyword evidence="8 13" id="KW-1208">Phospholipid metabolism</keyword>
<feature type="binding site" evidence="13">
    <location>
        <position position="254"/>
    </location>
    <ligand>
        <name>sn-glycerol 3-phosphate</name>
        <dbReference type="ChEBI" id="CHEBI:57597"/>
    </ligand>
</feature>
<dbReference type="PIRSF" id="PIRSF000114">
    <property type="entry name" value="Glycerol-3-P_dh"/>
    <property type="match status" value="1"/>
</dbReference>
<dbReference type="InterPro" id="IPR006109">
    <property type="entry name" value="G3P_DH_NAD-dep_C"/>
</dbReference>
<evidence type="ECO:0000256" key="8">
    <source>
        <dbReference type="ARBA" id="ARBA00023264"/>
    </source>
</evidence>
<dbReference type="GO" id="GO:0005829">
    <property type="term" value="C:cytosol"/>
    <property type="evidence" value="ECO:0007669"/>
    <property type="project" value="TreeGrafter"/>
</dbReference>
<feature type="binding site" evidence="13">
    <location>
        <position position="190"/>
    </location>
    <ligand>
        <name>sn-glycerol 3-phosphate</name>
        <dbReference type="ChEBI" id="CHEBI:57597"/>
    </ligand>
</feature>
<dbReference type="HAMAP" id="MF_00394">
    <property type="entry name" value="NAD_Glyc3P_dehydrog"/>
    <property type="match status" value="1"/>
</dbReference>
<feature type="binding site" evidence="16">
    <location>
        <position position="139"/>
    </location>
    <ligand>
        <name>NAD(+)</name>
        <dbReference type="ChEBI" id="CHEBI:57540"/>
    </ligand>
</feature>
<feature type="active site" description="Proton acceptor" evidence="13 14">
    <location>
        <position position="190"/>
    </location>
</feature>
<feature type="binding site" evidence="13">
    <location>
        <position position="243"/>
    </location>
    <ligand>
        <name>sn-glycerol 3-phosphate</name>
        <dbReference type="ChEBI" id="CHEBI:57597"/>
    </ligand>
</feature>
<dbReference type="GO" id="GO:0005975">
    <property type="term" value="P:carbohydrate metabolic process"/>
    <property type="evidence" value="ECO:0007669"/>
    <property type="project" value="InterPro"/>
</dbReference>
<feature type="binding site" evidence="13">
    <location>
        <position position="280"/>
    </location>
    <ligand>
        <name>NADPH</name>
        <dbReference type="ChEBI" id="CHEBI:57783"/>
    </ligand>
</feature>
<evidence type="ECO:0000256" key="4">
    <source>
        <dbReference type="ARBA" id="ARBA00023002"/>
    </source>
</evidence>
<comment type="similarity">
    <text evidence="1 13 17">Belongs to the NAD-dependent glycerol-3-phosphate dehydrogenase family.</text>
</comment>
<comment type="pathway">
    <text evidence="13">Membrane lipid metabolism; glycerophospholipid metabolism.</text>
</comment>
<evidence type="ECO:0000256" key="11">
    <source>
        <dbReference type="ARBA" id="ARBA00069372"/>
    </source>
</evidence>
<feature type="binding site" evidence="15">
    <location>
        <position position="105"/>
    </location>
    <ligand>
        <name>substrate</name>
    </ligand>
</feature>
<feature type="binding site" evidence="13">
    <location>
        <position position="11"/>
    </location>
    <ligand>
        <name>NADPH</name>
        <dbReference type="ChEBI" id="CHEBI:57783"/>
    </ligand>
</feature>
<feature type="binding site" evidence="13">
    <location>
        <position position="105"/>
    </location>
    <ligand>
        <name>sn-glycerol 3-phosphate</name>
        <dbReference type="ChEBI" id="CHEBI:57597"/>
    </ligand>
</feature>
<feature type="binding site" evidence="13">
    <location>
        <position position="105"/>
    </location>
    <ligand>
        <name>NADPH</name>
        <dbReference type="ChEBI" id="CHEBI:57783"/>
    </ligand>
</feature>
<keyword evidence="21" id="KW-1185">Reference proteome</keyword>
<reference evidence="20" key="1">
    <citation type="journal article" date="2014" name="Int. J. Syst. Evol. Microbiol.">
        <title>Complete genome sequence of Corynebacterium casei LMG S-19264T (=DSM 44701T), isolated from a smear-ripened cheese.</title>
        <authorList>
            <consortium name="US DOE Joint Genome Institute (JGI-PGF)"/>
            <person name="Walter F."/>
            <person name="Albersmeier A."/>
            <person name="Kalinowski J."/>
            <person name="Ruckert C."/>
        </authorList>
    </citation>
    <scope>NUCLEOTIDE SEQUENCE</scope>
    <source>
        <strain evidence="20">JCM 18487</strain>
    </source>
</reference>
<gene>
    <name evidence="13 20" type="primary">gpsA</name>
    <name evidence="20" type="ORF">GCM10010885_19300</name>
</gene>
<evidence type="ECO:0000256" key="9">
    <source>
        <dbReference type="ARBA" id="ARBA00052716"/>
    </source>
</evidence>
<feature type="binding site" evidence="13">
    <location>
        <position position="10"/>
    </location>
    <ligand>
        <name>NADPH</name>
        <dbReference type="ChEBI" id="CHEBI:57783"/>
    </ligand>
</feature>
<organism evidence="20 21">
    <name type="scientific">Alicyclobacillus cellulosilyticus</name>
    <dbReference type="NCBI Taxonomy" id="1003997"/>
    <lineage>
        <taxon>Bacteria</taxon>
        <taxon>Bacillati</taxon>
        <taxon>Bacillota</taxon>
        <taxon>Bacilli</taxon>
        <taxon>Bacillales</taxon>
        <taxon>Alicyclobacillaceae</taxon>
        <taxon>Alicyclobacillus</taxon>
    </lineage>
</organism>
<keyword evidence="3 13" id="KW-0521">NADP</keyword>